<reference evidence="3" key="1">
    <citation type="submission" date="2019-10" db="EMBL/GenBank/DDBJ databases">
        <title>Streptomyces sp. nov., a novel actinobacterium isolated from alkaline environment.</title>
        <authorList>
            <person name="Golinska P."/>
        </authorList>
    </citation>
    <scope>NUCLEOTIDE SEQUENCE [LARGE SCALE GENOMIC DNA]</scope>
    <source>
        <strain evidence="3">DSM 42108</strain>
    </source>
</reference>
<dbReference type="RefSeq" id="WP_182659965.1">
    <property type="nucleotide sequence ID" value="NZ_VKHS01000017.1"/>
</dbReference>
<organism evidence="2 3">
    <name type="scientific">Streptomyces calidiresistens</name>
    <dbReference type="NCBI Taxonomy" id="1485586"/>
    <lineage>
        <taxon>Bacteria</taxon>
        <taxon>Bacillati</taxon>
        <taxon>Actinomycetota</taxon>
        <taxon>Actinomycetes</taxon>
        <taxon>Kitasatosporales</taxon>
        <taxon>Streptomycetaceae</taxon>
        <taxon>Streptomyces</taxon>
    </lineage>
</organism>
<gene>
    <name evidence="2" type="ORF">FOE67_01790</name>
</gene>
<dbReference type="Proteomes" id="UP000530234">
    <property type="component" value="Unassembled WGS sequence"/>
</dbReference>
<comment type="caution">
    <text evidence="2">The sequence shown here is derived from an EMBL/GenBank/DDBJ whole genome shotgun (WGS) entry which is preliminary data.</text>
</comment>
<evidence type="ECO:0000313" key="2">
    <source>
        <dbReference type="EMBL" id="MBB0228277.1"/>
    </source>
</evidence>
<name>A0A7W3XV19_9ACTN</name>
<evidence type="ECO:0000256" key="1">
    <source>
        <dbReference type="SAM" id="SignalP"/>
    </source>
</evidence>
<dbReference type="EMBL" id="VKHS01000017">
    <property type="protein sequence ID" value="MBB0228277.1"/>
    <property type="molecule type" value="Genomic_DNA"/>
</dbReference>
<sequence length="272" mass="27224">MRTPRVHPILTTALAAGTAGALLLGTTGPASAVTAPDAPLAPGLAADREAVGAHPAAFTAVAPALAEEGGFPGAEPRILPVPDVTDTLERLDSLVASIMDLVAALPEGTSGTESSQTVETIEMGADAEPVIEGVVDDLVTNLLAEIDDFVAALLSGLVPDLSPDDLEGIEGIEGIGGGGLDEDFPIEPLPSEEGTVIGEDPNPDLNALGNLIDLLEAGADPMADPMDGLAGEPAEGAVVDPAVNPAAAGSERTAKVAPFLRPALPVAEIREP</sequence>
<proteinExistence type="predicted"/>
<feature type="chain" id="PRO_5031362395" evidence="1">
    <location>
        <begin position="33"/>
        <end position="272"/>
    </location>
</feature>
<dbReference type="AlphaFoldDB" id="A0A7W3XV19"/>
<keyword evidence="3" id="KW-1185">Reference proteome</keyword>
<evidence type="ECO:0000313" key="3">
    <source>
        <dbReference type="Proteomes" id="UP000530234"/>
    </source>
</evidence>
<feature type="signal peptide" evidence="1">
    <location>
        <begin position="1"/>
        <end position="32"/>
    </location>
</feature>
<accession>A0A7W3XV19</accession>
<keyword evidence="1" id="KW-0732">Signal</keyword>
<protein>
    <submittedName>
        <fullName evidence="2">Uncharacterized protein</fullName>
    </submittedName>
</protein>